<evidence type="ECO:0000313" key="2">
    <source>
        <dbReference type="EMBL" id="KAK7886221.1"/>
    </source>
</evidence>
<dbReference type="PANTHER" id="PTHR15116">
    <property type="entry name" value="DNA-BINDING PROTEIN SATB FAMILY MEMBER"/>
    <property type="match status" value="1"/>
</dbReference>
<dbReference type="Proteomes" id="UP001460270">
    <property type="component" value="Unassembled WGS sequence"/>
</dbReference>
<sequence length="220" mass="24174">MRFGRVGPSSGQHPVTWAQSQHQHPPALSLQLPSQAILPQPILPQPLQPQQGPRLPPRQPSTGSPAEIEDSESSGRSASVKPRPPGAKISLEALGILQSFIQDVGLYPDEEAVHTLSAQLDLPKLTIIKFFQNQQFYVNQPTPNNNNNNKGAPAEELTDFREVKELDESTQTDNSNVFSIKMEEGGARASEGQPEGENSKDPSPVNQPKQQQQQEEDDYD</sequence>
<dbReference type="CDD" id="cd00086">
    <property type="entry name" value="homeodomain"/>
    <property type="match status" value="1"/>
</dbReference>
<gene>
    <name evidence="2" type="ORF">WMY93_025842</name>
</gene>
<feature type="compositionally biased region" description="Low complexity" evidence="1">
    <location>
        <begin position="27"/>
        <end position="40"/>
    </location>
</feature>
<feature type="compositionally biased region" description="Polar residues" evidence="1">
    <location>
        <begin position="169"/>
        <end position="178"/>
    </location>
</feature>
<feature type="region of interest" description="Disordered" evidence="1">
    <location>
        <begin position="1"/>
        <end position="85"/>
    </location>
</feature>
<dbReference type="PANTHER" id="PTHR15116:SF14">
    <property type="entry name" value="DNA-BINDING PROTEIN SATB1"/>
    <property type="match status" value="1"/>
</dbReference>
<name>A0AAW0N0I6_9GOBI</name>
<dbReference type="InterPro" id="IPR039673">
    <property type="entry name" value="SATB1/SATB2"/>
</dbReference>
<reference evidence="3" key="1">
    <citation type="submission" date="2024-04" db="EMBL/GenBank/DDBJ databases">
        <title>Salinicola lusitanus LLJ914,a marine bacterium isolated from the Okinawa Trough.</title>
        <authorList>
            <person name="Li J."/>
        </authorList>
    </citation>
    <scope>NUCLEOTIDE SEQUENCE [LARGE SCALE GENOMIC DNA]</scope>
</reference>
<feature type="region of interest" description="Disordered" evidence="1">
    <location>
        <begin position="165"/>
        <end position="220"/>
    </location>
</feature>
<accession>A0AAW0N0I6</accession>
<protein>
    <recommendedName>
        <fullName evidence="4">Homeobox domain-containing protein</fullName>
    </recommendedName>
</protein>
<dbReference type="InterPro" id="IPR009057">
    <property type="entry name" value="Homeodomain-like_sf"/>
</dbReference>
<dbReference type="AlphaFoldDB" id="A0AAW0N0I6"/>
<evidence type="ECO:0000313" key="3">
    <source>
        <dbReference type="Proteomes" id="UP001460270"/>
    </source>
</evidence>
<feature type="compositionally biased region" description="Polar residues" evidence="1">
    <location>
        <begin position="9"/>
        <end position="23"/>
    </location>
</feature>
<evidence type="ECO:0008006" key="4">
    <source>
        <dbReference type="Google" id="ProtNLM"/>
    </source>
</evidence>
<comment type="caution">
    <text evidence="2">The sequence shown here is derived from an EMBL/GenBank/DDBJ whole genome shotgun (WGS) entry which is preliminary data.</text>
</comment>
<dbReference type="EMBL" id="JBBPFD010000019">
    <property type="protein sequence ID" value="KAK7886221.1"/>
    <property type="molecule type" value="Genomic_DNA"/>
</dbReference>
<proteinExistence type="predicted"/>
<organism evidence="2 3">
    <name type="scientific">Mugilogobius chulae</name>
    <name type="common">yellowstripe goby</name>
    <dbReference type="NCBI Taxonomy" id="88201"/>
    <lineage>
        <taxon>Eukaryota</taxon>
        <taxon>Metazoa</taxon>
        <taxon>Chordata</taxon>
        <taxon>Craniata</taxon>
        <taxon>Vertebrata</taxon>
        <taxon>Euteleostomi</taxon>
        <taxon>Actinopterygii</taxon>
        <taxon>Neopterygii</taxon>
        <taxon>Teleostei</taxon>
        <taxon>Neoteleostei</taxon>
        <taxon>Acanthomorphata</taxon>
        <taxon>Gobiaria</taxon>
        <taxon>Gobiiformes</taxon>
        <taxon>Gobioidei</taxon>
        <taxon>Gobiidae</taxon>
        <taxon>Gobionellinae</taxon>
        <taxon>Mugilogobius</taxon>
    </lineage>
</organism>
<dbReference type="SUPFAM" id="SSF46689">
    <property type="entry name" value="Homeodomain-like"/>
    <property type="match status" value="1"/>
</dbReference>
<dbReference type="GO" id="GO:0006338">
    <property type="term" value="P:chromatin remodeling"/>
    <property type="evidence" value="ECO:0007669"/>
    <property type="project" value="InterPro"/>
</dbReference>
<dbReference type="InterPro" id="IPR001356">
    <property type="entry name" value="HD"/>
</dbReference>
<dbReference type="FunFam" id="1.10.10.60:FF:000070">
    <property type="entry name" value="DNA-binding protein SATB"/>
    <property type="match status" value="1"/>
</dbReference>
<dbReference type="Gene3D" id="1.10.10.60">
    <property type="entry name" value="Homeodomain-like"/>
    <property type="match status" value="1"/>
</dbReference>
<dbReference type="GO" id="GO:0000978">
    <property type="term" value="F:RNA polymerase II cis-regulatory region sequence-specific DNA binding"/>
    <property type="evidence" value="ECO:0007669"/>
    <property type="project" value="TreeGrafter"/>
</dbReference>
<keyword evidence="3" id="KW-1185">Reference proteome</keyword>
<evidence type="ECO:0000256" key="1">
    <source>
        <dbReference type="SAM" id="MobiDB-lite"/>
    </source>
</evidence>
<dbReference type="GO" id="GO:0000981">
    <property type="term" value="F:DNA-binding transcription factor activity, RNA polymerase II-specific"/>
    <property type="evidence" value="ECO:0007669"/>
    <property type="project" value="TreeGrafter"/>
</dbReference>